<dbReference type="InterPro" id="IPR029063">
    <property type="entry name" value="SAM-dependent_MTases_sf"/>
</dbReference>
<gene>
    <name evidence="4" type="ORF">OWR29_29825</name>
</gene>
<dbReference type="Gene3D" id="3.40.50.150">
    <property type="entry name" value="Vaccinia Virus protein VP39"/>
    <property type="match status" value="1"/>
</dbReference>
<dbReference type="SUPFAM" id="SSF53335">
    <property type="entry name" value="S-adenosyl-L-methionine-dependent methyltransferases"/>
    <property type="match status" value="1"/>
</dbReference>
<dbReference type="GO" id="GO:0030798">
    <property type="term" value="F:trans-aconitate 2-methyltransferase activity"/>
    <property type="evidence" value="ECO:0007669"/>
    <property type="project" value="UniProtKB-EC"/>
</dbReference>
<comment type="caution">
    <text evidence="4">The sequence shown here is derived from an EMBL/GenBank/DDBJ whole genome shotgun (WGS) entry which is preliminary data.</text>
</comment>
<dbReference type="GO" id="GO:0032259">
    <property type="term" value="P:methylation"/>
    <property type="evidence" value="ECO:0007669"/>
    <property type="project" value="UniProtKB-KW"/>
</dbReference>
<evidence type="ECO:0000259" key="3">
    <source>
        <dbReference type="Pfam" id="PF13649"/>
    </source>
</evidence>
<dbReference type="PANTHER" id="PTHR43861:SF1">
    <property type="entry name" value="TRANS-ACONITATE 2-METHYLTRANSFERASE"/>
    <property type="match status" value="1"/>
</dbReference>
<proteinExistence type="predicted"/>
<accession>A0ABT4B9B3</accession>
<dbReference type="PANTHER" id="PTHR43861">
    <property type="entry name" value="TRANS-ACONITATE 2-METHYLTRANSFERASE-RELATED"/>
    <property type="match status" value="1"/>
</dbReference>
<evidence type="ECO:0000256" key="2">
    <source>
        <dbReference type="ARBA" id="ARBA00022679"/>
    </source>
</evidence>
<dbReference type="RefSeq" id="WP_267566892.1">
    <property type="nucleotide sequence ID" value="NZ_JAPNTZ010000011.1"/>
</dbReference>
<dbReference type="NCBIfam" id="NF010703">
    <property type="entry name" value="PRK14103.1"/>
    <property type="match status" value="1"/>
</dbReference>
<reference evidence="4" key="1">
    <citation type="submission" date="2022-11" db="EMBL/GenBank/DDBJ databases">
        <authorList>
            <person name="Somphong A."/>
            <person name="Phongsopitanun W."/>
        </authorList>
    </citation>
    <scope>NUCLEOTIDE SEQUENCE</scope>
    <source>
        <strain evidence="4">Pm04-4</strain>
    </source>
</reference>
<organism evidence="4 5">
    <name type="scientific">Paractinoplanes pyxinae</name>
    <dbReference type="NCBI Taxonomy" id="2997416"/>
    <lineage>
        <taxon>Bacteria</taxon>
        <taxon>Bacillati</taxon>
        <taxon>Actinomycetota</taxon>
        <taxon>Actinomycetes</taxon>
        <taxon>Micromonosporales</taxon>
        <taxon>Micromonosporaceae</taxon>
        <taxon>Paractinoplanes</taxon>
    </lineage>
</organism>
<dbReference type="Proteomes" id="UP001151002">
    <property type="component" value="Unassembled WGS sequence"/>
</dbReference>
<dbReference type="Pfam" id="PF13649">
    <property type="entry name" value="Methyltransf_25"/>
    <property type="match status" value="1"/>
</dbReference>
<dbReference type="EMBL" id="JAPNTZ010000011">
    <property type="protein sequence ID" value="MCY1142215.1"/>
    <property type="molecule type" value="Genomic_DNA"/>
</dbReference>
<dbReference type="EC" id="2.1.1.144" evidence="4"/>
<dbReference type="InterPro" id="IPR023149">
    <property type="entry name" value="Trans_acon_MeTrfase_C"/>
</dbReference>
<name>A0ABT4B9B3_9ACTN</name>
<evidence type="ECO:0000313" key="4">
    <source>
        <dbReference type="EMBL" id="MCY1142215.1"/>
    </source>
</evidence>
<keyword evidence="5" id="KW-1185">Reference proteome</keyword>
<keyword evidence="1 4" id="KW-0489">Methyltransferase</keyword>
<dbReference type="InterPro" id="IPR041698">
    <property type="entry name" value="Methyltransf_25"/>
</dbReference>
<sequence>MWDPAVYRRFGAERSRPFFDLVARVGAEKPRAVADLGCGPGELTLTLAERWPGARLSGVDSSPEMIAKASAHGGPASFRTGDVRDWRPEPDTDVLVTNATLQWVPEHRDLLARWARELPPGAWLAMQVPGNFGAPSHVLLREVGKRYGVSHVLREAPVGDPADYAALLDDAEVDAWETTYLHLLPAGGDEHPVLRWMEGTALRPVKAALDDNAWQSFRADLARELAGAYPAAGRYVAFPFRRVFVVARTAPEGGTHR</sequence>
<evidence type="ECO:0000313" key="5">
    <source>
        <dbReference type="Proteomes" id="UP001151002"/>
    </source>
</evidence>
<dbReference type="Gene3D" id="1.10.150.290">
    <property type="entry name" value="S-adenosyl-L-methionine-dependent methyltransferases"/>
    <property type="match status" value="1"/>
</dbReference>
<evidence type="ECO:0000256" key="1">
    <source>
        <dbReference type="ARBA" id="ARBA00022603"/>
    </source>
</evidence>
<keyword evidence="2 4" id="KW-0808">Transferase</keyword>
<protein>
    <submittedName>
        <fullName evidence="4">Trans-aconitate 2-methyltransferase</fullName>
        <ecNumber evidence="4">2.1.1.144</ecNumber>
    </submittedName>
</protein>
<feature type="domain" description="Methyltransferase" evidence="3">
    <location>
        <begin position="33"/>
        <end position="121"/>
    </location>
</feature>
<dbReference type="CDD" id="cd02440">
    <property type="entry name" value="AdoMet_MTases"/>
    <property type="match status" value="1"/>
</dbReference>